<evidence type="ECO:0000256" key="2">
    <source>
        <dbReference type="ARBA" id="ARBA00022801"/>
    </source>
</evidence>
<dbReference type="Proteomes" id="UP001642464">
    <property type="component" value="Unassembled WGS sequence"/>
</dbReference>
<feature type="domain" description="Calcineurin-like phosphoesterase" evidence="3">
    <location>
        <begin position="145"/>
        <end position="363"/>
    </location>
</feature>
<dbReference type="InterPro" id="IPR004843">
    <property type="entry name" value="Calcineurin-like_PHP"/>
</dbReference>
<comment type="caution">
    <text evidence="4">The sequence shown here is derived from an EMBL/GenBank/DDBJ whole genome shotgun (WGS) entry which is preliminary data.</text>
</comment>
<evidence type="ECO:0000256" key="1">
    <source>
        <dbReference type="ARBA" id="ARBA00022729"/>
    </source>
</evidence>
<keyword evidence="5" id="KW-1185">Reference proteome</keyword>
<evidence type="ECO:0000313" key="4">
    <source>
        <dbReference type="EMBL" id="CAK9091437.1"/>
    </source>
</evidence>
<dbReference type="Pfam" id="PF00149">
    <property type="entry name" value="Metallophos"/>
    <property type="match status" value="1"/>
</dbReference>
<name>A0ABP0QT41_9DINO</name>
<keyword evidence="1" id="KW-0732">Signal</keyword>
<dbReference type="InterPro" id="IPR029052">
    <property type="entry name" value="Metallo-depent_PP-like"/>
</dbReference>
<evidence type="ECO:0000313" key="5">
    <source>
        <dbReference type="Proteomes" id="UP001642464"/>
    </source>
</evidence>
<gene>
    <name evidence="4" type="ORF">SCF082_LOCUS43075</name>
</gene>
<dbReference type="SUPFAM" id="SSF56300">
    <property type="entry name" value="Metallo-dependent phosphatases"/>
    <property type="match status" value="1"/>
</dbReference>
<protein>
    <submittedName>
        <fullName evidence="4">Purple acid phosphatase 4</fullName>
    </submittedName>
</protein>
<dbReference type="Gene3D" id="3.60.21.10">
    <property type="match status" value="1"/>
</dbReference>
<dbReference type="PANTHER" id="PTHR10161:SF14">
    <property type="entry name" value="TARTRATE-RESISTANT ACID PHOSPHATASE TYPE 5"/>
    <property type="match status" value="1"/>
</dbReference>
<feature type="non-terminal residue" evidence="4">
    <location>
        <position position="1"/>
    </location>
</feature>
<proteinExistence type="predicted"/>
<evidence type="ECO:0000259" key="3">
    <source>
        <dbReference type="Pfam" id="PF00149"/>
    </source>
</evidence>
<dbReference type="EMBL" id="CAXAMM010040154">
    <property type="protein sequence ID" value="CAK9091437.1"/>
    <property type="molecule type" value="Genomic_DNA"/>
</dbReference>
<dbReference type="InterPro" id="IPR051558">
    <property type="entry name" value="Metallophosphoesterase_PAP"/>
</dbReference>
<keyword evidence="2" id="KW-0378">Hydrolase</keyword>
<accession>A0ABP0QT41</accession>
<reference evidence="4 5" key="1">
    <citation type="submission" date="2024-02" db="EMBL/GenBank/DDBJ databases">
        <authorList>
            <person name="Chen Y."/>
            <person name="Shah S."/>
            <person name="Dougan E. K."/>
            <person name="Thang M."/>
            <person name="Chan C."/>
        </authorList>
    </citation>
    <scope>NUCLEOTIDE SEQUENCE [LARGE SCALE GENOMIC DNA]</scope>
</reference>
<organism evidence="4 5">
    <name type="scientific">Durusdinium trenchii</name>
    <dbReference type="NCBI Taxonomy" id="1381693"/>
    <lineage>
        <taxon>Eukaryota</taxon>
        <taxon>Sar</taxon>
        <taxon>Alveolata</taxon>
        <taxon>Dinophyceae</taxon>
        <taxon>Suessiales</taxon>
        <taxon>Symbiodiniaceae</taxon>
        <taxon>Durusdinium</taxon>
    </lineage>
</organism>
<sequence length="437" mass="47810">QTNGKQICCVDMLEEGEQHEAVPIVVAAADDEALQQQQQQQQLCREDDDVLRARGPAKRACVAVGGYCGPLVLTLTLGTLLGGVIVKSGGGGGAAEEVPWAFDDWCDKQLQPPDAKERVVQTQLCLDHAGKNSSFASQVDGDSLQFLVIGDWGRDGMCCQRDVAVEMGLAAQQVDAAFVVNTGDNFYPLGLRTSNDEQISTSWQQVYHTPGLEDLVWYSVLGNHDHYGNTAAQVGGGGKFARSTNWFMPAHYFDKVLEVNGVAVHFVFLDTTPMLPSYSNEPGVVAFWNRRGITPQQYLAEQVAFLDRTFGASTAAWRIVVGHHPVYTSSEHWHEDHVTLRSGLQPALYRHGVALYLNGHDHGLEHHDPDPGRTHFVLSGAGSKVRPPIVTRDRGLRFHYGQMGGFAAVSLNATHLAVQFIDMAGNILYTFNTEENA</sequence>
<dbReference type="PANTHER" id="PTHR10161">
    <property type="entry name" value="TARTRATE-RESISTANT ACID PHOSPHATASE TYPE 5"/>
    <property type="match status" value="1"/>
</dbReference>